<protein>
    <submittedName>
        <fullName evidence="3">Serine/threonine-protein phosphatase</fullName>
    </submittedName>
</protein>
<evidence type="ECO:0000256" key="1">
    <source>
        <dbReference type="SAM" id="MobiDB-lite"/>
    </source>
</evidence>
<evidence type="ECO:0000313" key="5">
    <source>
        <dbReference type="Proteomes" id="UP000317901"/>
    </source>
</evidence>
<dbReference type="RefSeq" id="WP_146384500.1">
    <property type="nucleotide sequence ID" value="NZ_VFIO01000001.1"/>
</dbReference>
<reference evidence="5 6" key="1">
    <citation type="submission" date="2019-06" db="EMBL/GenBank/DDBJ databases">
        <title>Pseudomonas bimorpha sp. nov. isolated from bovine raw milk and skim milk concentrate.</title>
        <authorList>
            <person name="Hofmann K."/>
            <person name="Huptas C."/>
            <person name="Doll E."/>
            <person name="Scherer S."/>
            <person name="Wenning M."/>
        </authorList>
    </citation>
    <scope>NUCLEOTIDE SEQUENCE [LARGE SCALE GENOMIC DNA]</scope>
    <source>
        <strain evidence="4 6">DSM 108989</strain>
        <strain evidence="3 5">DSM 108990</strain>
    </source>
</reference>
<dbReference type="EMBL" id="VFIO01000001">
    <property type="protein sequence ID" value="TWR93292.1"/>
    <property type="molecule type" value="Genomic_DNA"/>
</dbReference>
<feature type="region of interest" description="Disordered" evidence="1">
    <location>
        <begin position="1"/>
        <end position="23"/>
    </location>
</feature>
<comment type="caution">
    <text evidence="3">The sequence shown here is derived from an EMBL/GenBank/DDBJ whole genome shotgun (WGS) entry which is preliminary data.</text>
</comment>
<dbReference type="SUPFAM" id="SSF81606">
    <property type="entry name" value="PP2C-like"/>
    <property type="match status" value="1"/>
</dbReference>
<dbReference type="InterPro" id="IPR015655">
    <property type="entry name" value="PP2C"/>
</dbReference>
<dbReference type="EMBL" id="VFIP01000029">
    <property type="protein sequence ID" value="TWR88480.1"/>
    <property type="molecule type" value="Genomic_DNA"/>
</dbReference>
<dbReference type="AlphaFoldDB" id="A0A5C5PV82"/>
<dbReference type="Proteomes" id="UP000317901">
    <property type="component" value="Unassembled WGS sequence"/>
</dbReference>
<evidence type="ECO:0000313" key="6">
    <source>
        <dbReference type="Proteomes" id="UP000318428"/>
    </source>
</evidence>
<keyword evidence="6" id="KW-1185">Reference proteome</keyword>
<evidence type="ECO:0000313" key="4">
    <source>
        <dbReference type="EMBL" id="TWR93292.1"/>
    </source>
</evidence>
<evidence type="ECO:0000259" key="2">
    <source>
        <dbReference type="PROSITE" id="PS51746"/>
    </source>
</evidence>
<dbReference type="PANTHER" id="PTHR13832:SF827">
    <property type="entry name" value="PROTEIN PHOSPHATASE 1L"/>
    <property type="match status" value="1"/>
</dbReference>
<dbReference type="GO" id="GO:0004722">
    <property type="term" value="F:protein serine/threonine phosphatase activity"/>
    <property type="evidence" value="ECO:0007669"/>
    <property type="project" value="InterPro"/>
</dbReference>
<dbReference type="Pfam" id="PF13672">
    <property type="entry name" value="PP2C_2"/>
    <property type="match status" value="1"/>
</dbReference>
<feature type="domain" description="PPM-type phosphatase" evidence="2">
    <location>
        <begin position="8"/>
        <end position="242"/>
    </location>
</feature>
<dbReference type="PANTHER" id="PTHR13832">
    <property type="entry name" value="PROTEIN PHOSPHATASE 2C"/>
    <property type="match status" value="1"/>
</dbReference>
<dbReference type="SMART" id="SM00332">
    <property type="entry name" value="PP2Cc"/>
    <property type="match status" value="1"/>
</dbReference>
<dbReference type="SMART" id="SM00331">
    <property type="entry name" value="PP2C_SIG"/>
    <property type="match status" value="1"/>
</dbReference>
<accession>A0A5C5PV82</accession>
<sequence length="242" mass="26664">MGENAQWRSAAGTDPGKVRTRNEDATLDCPQLGLWAVADGMGGHRAGDIASQMIVNSLAELNQPQTFDQRLLAVRKCLHWLNRRFSQELTVSDQNGDNIMGSTVVALLLEGNRAACVWAGDSRCYLWRRQQLYTLSRDHSLQQQLMDEQHMTQEQALAQPGSRALTRAIGACERLRLGVLELEVQPNDVFLLCSDGLYQELSHREMGNALSLISPQAALARLLDGALSGAARDNVSAVVIRQ</sequence>
<organism evidence="3 5">
    <name type="scientific">Pseudomonas saxonica</name>
    <dbReference type="NCBI Taxonomy" id="2600598"/>
    <lineage>
        <taxon>Bacteria</taxon>
        <taxon>Pseudomonadati</taxon>
        <taxon>Pseudomonadota</taxon>
        <taxon>Gammaproteobacteria</taxon>
        <taxon>Pseudomonadales</taxon>
        <taxon>Pseudomonadaceae</taxon>
        <taxon>Pseudomonas</taxon>
    </lineage>
</organism>
<proteinExistence type="predicted"/>
<name>A0A5C5PV82_9PSED</name>
<dbReference type="PROSITE" id="PS51746">
    <property type="entry name" value="PPM_2"/>
    <property type="match status" value="1"/>
</dbReference>
<dbReference type="InterPro" id="IPR001932">
    <property type="entry name" value="PPM-type_phosphatase-like_dom"/>
</dbReference>
<dbReference type="InterPro" id="IPR036457">
    <property type="entry name" value="PPM-type-like_dom_sf"/>
</dbReference>
<dbReference type="Gene3D" id="3.60.40.10">
    <property type="entry name" value="PPM-type phosphatase domain"/>
    <property type="match status" value="1"/>
</dbReference>
<dbReference type="CDD" id="cd00143">
    <property type="entry name" value="PP2Cc"/>
    <property type="match status" value="1"/>
</dbReference>
<dbReference type="Proteomes" id="UP000318428">
    <property type="component" value="Unassembled WGS sequence"/>
</dbReference>
<evidence type="ECO:0000313" key="3">
    <source>
        <dbReference type="EMBL" id="TWR88480.1"/>
    </source>
</evidence>
<gene>
    <name evidence="3" type="ORF">FJD37_15160</name>
    <name evidence="4" type="ORF">FJD38_06685</name>
</gene>
<dbReference type="OrthoDB" id="9801841at2"/>